<dbReference type="InterPro" id="IPR002104">
    <property type="entry name" value="Integrase_catalytic"/>
</dbReference>
<keyword evidence="3" id="KW-0233">DNA recombination</keyword>
<evidence type="ECO:0000256" key="1">
    <source>
        <dbReference type="ARBA" id="ARBA00008857"/>
    </source>
</evidence>
<dbReference type="InterPro" id="IPR010998">
    <property type="entry name" value="Integrase_recombinase_N"/>
</dbReference>
<dbReference type="GO" id="GO:0003677">
    <property type="term" value="F:DNA binding"/>
    <property type="evidence" value="ECO:0007669"/>
    <property type="project" value="UniProtKB-UniRule"/>
</dbReference>
<evidence type="ECO:0000256" key="3">
    <source>
        <dbReference type="ARBA" id="ARBA00023172"/>
    </source>
</evidence>
<dbReference type="SUPFAM" id="SSF56349">
    <property type="entry name" value="DNA breaking-rejoining enzymes"/>
    <property type="match status" value="1"/>
</dbReference>
<keyword evidence="2 4" id="KW-0238">DNA-binding</keyword>
<dbReference type="GO" id="GO:0006310">
    <property type="term" value="P:DNA recombination"/>
    <property type="evidence" value="ECO:0007669"/>
    <property type="project" value="UniProtKB-KW"/>
</dbReference>
<evidence type="ECO:0000256" key="4">
    <source>
        <dbReference type="PROSITE-ProRule" id="PRU01248"/>
    </source>
</evidence>
<name>A0A0U2M5L2_9BACT</name>
<evidence type="ECO:0000313" key="7">
    <source>
        <dbReference type="EMBL" id="ALS56073.1"/>
    </source>
</evidence>
<dbReference type="AlphaFoldDB" id="A0A0U2M5L2"/>
<dbReference type="InterPro" id="IPR013762">
    <property type="entry name" value="Integrase-like_cat_sf"/>
</dbReference>
<feature type="domain" description="Core-binding (CB)" evidence="6">
    <location>
        <begin position="32"/>
        <end position="113"/>
    </location>
</feature>
<dbReference type="EMBL" id="KT201086">
    <property type="protein sequence ID" value="ALS56073.1"/>
    <property type="molecule type" value="Genomic_DNA"/>
</dbReference>
<dbReference type="InterPro" id="IPR044068">
    <property type="entry name" value="CB"/>
</dbReference>
<accession>A0A0U2M5L2</accession>
<dbReference type="Gene3D" id="1.10.443.10">
    <property type="entry name" value="Intergrase catalytic core"/>
    <property type="match status" value="1"/>
</dbReference>
<dbReference type="Gene3D" id="1.10.150.130">
    <property type="match status" value="1"/>
</dbReference>
<feature type="domain" description="Tyr recombinase" evidence="5">
    <location>
        <begin position="136"/>
        <end position="313"/>
    </location>
</feature>
<evidence type="ECO:0000256" key="2">
    <source>
        <dbReference type="ARBA" id="ARBA00023125"/>
    </source>
</evidence>
<dbReference type="GO" id="GO:0015074">
    <property type="term" value="P:DNA integration"/>
    <property type="evidence" value="ECO:0007669"/>
    <property type="project" value="InterPro"/>
</dbReference>
<organism evidence="7">
    <name type="scientific">uncultured bacterium EIL80B09</name>
    <dbReference type="NCBI Taxonomy" id="1768206"/>
    <lineage>
        <taxon>Bacteria</taxon>
        <taxon>environmental samples</taxon>
    </lineage>
</organism>
<evidence type="ECO:0000259" key="6">
    <source>
        <dbReference type="PROSITE" id="PS51900"/>
    </source>
</evidence>
<evidence type="ECO:0000259" key="5">
    <source>
        <dbReference type="PROSITE" id="PS51898"/>
    </source>
</evidence>
<dbReference type="InterPro" id="IPR011010">
    <property type="entry name" value="DNA_brk_join_enz"/>
</dbReference>
<dbReference type="Pfam" id="PF00589">
    <property type="entry name" value="Phage_integrase"/>
    <property type="match status" value="1"/>
</dbReference>
<comment type="similarity">
    <text evidence="1">Belongs to the 'phage' integrase family.</text>
</comment>
<reference evidence="7" key="1">
    <citation type="journal article" date="2016" name="ISME J.">
        <title>Functional metagenomic screen reveals new and diverse microbial rhodopsins.</title>
        <authorList>
            <person name="Pushkarev A."/>
            <person name="Beja O."/>
        </authorList>
    </citation>
    <scope>NUCLEOTIDE SEQUENCE</scope>
</reference>
<dbReference type="PANTHER" id="PTHR30349:SF41">
    <property type="entry name" value="INTEGRASE_RECOMBINASE PROTEIN MJ0367-RELATED"/>
    <property type="match status" value="1"/>
</dbReference>
<dbReference type="PANTHER" id="PTHR30349">
    <property type="entry name" value="PHAGE INTEGRASE-RELATED"/>
    <property type="match status" value="1"/>
</dbReference>
<dbReference type="PROSITE" id="PS51900">
    <property type="entry name" value="CB"/>
    <property type="match status" value="1"/>
</dbReference>
<dbReference type="InterPro" id="IPR050090">
    <property type="entry name" value="Tyrosine_recombinase_XerCD"/>
</dbReference>
<protein>
    <submittedName>
        <fullName evidence="7">Uncharacterized protein</fullName>
    </submittedName>
</protein>
<dbReference type="PROSITE" id="PS51898">
    <property type="entry name" value="TYR_RECOMBINASE"/>
    <property type="match status" value="1"/>
</dbReference>
<proteinExistence type="inferred from homology"/>
<sequence length="334" mass="39193">MHLKEQELYQGVFDDHDISRMPEYQFASKVRLNLENAAEKYIKVSSINKKPKSQINDEYALKPLLVKLEKVYVDEINPYEIQTLLGKLQKERKSEATLRTYRGILRKFFNWLIENRMVQMPNPITKNILVRKSSGLVRDHLPTNHEIQRLLSQDSEILSLIKFLIFTGARLGEVLHLEWDDIEDGVWMIKSKPNCMTKEGIGWAPKWEKSRMIPLLREAQDVLDSQKRISSWVFPKKDGSRRDSLSSAWVTMKKRAGIENLQLKDFRNWFNHHLKHELQFTTKEAASYLGHCPKVNETHYELISKERMILKLNSQSLAATNLLQSLRNNSRYDS</sequence>